<accession>A0AAV9UY55</accession>
<evidence type="ECO:0000313" key="1">
    <source>
        <dbReference type="EMBL" id="KAK6349713.1"/>
    </source>
</evidence>
<comment type="caution">
    <text evidence="1">The sequence shown here is derived from an EMBL/GenBank/DDBJ whole genome shotgun (WGS) entry which is preliminary data.</text>
</comment>
<name>A0AAV9UY55_9PEZI</name>
<protein>
    <submittedName>
        <fullName evidence="1">Uncharacterized protein</fullName>
    </submittedName>
</protein>
<dbReference type="Proteomes" id="UP001375240">
    <property type="component" value="Unassembled WGS sequence"/>
</dbReference>
<dbReference type="AlphaFoldDB" id="A0AAV9UY55"/>
<gene>
    <name evidence="1" type="ORF">TWF696_005992</name>
</gene>
<evidence type="ECO:0000313" key="2">
    <source>
        <dbReference type="Proteomes" id="UP001375240"/>
    </source>
</evidence>
<keyword evidence="2" id="KW-1185">Reference proteome</keyword>
<sequence length="170" mass="19274">MECAICTSTCTSTDAARGLRKRDTSQRSSKLQQRSGLHHTAFLTLLLKRRSSKHARREHVARYCQLTISIRRLVAIGCRKGLEPALLLQPFAAAIPRTPFSRSRLDNARRQAGSSDAIIIIYPKSYYQNLKIINSFLAYKLARLSFPFPARKDISPLHWVFSPSTGFNRV</sequence>
<organism evidence="1 2">
    <name type="scientific">Orbilia brochopaga</name>
    <dbReference type="NCBI Taxonomy" id="3140254"/>
    <lineage>
        <taxon>Eukaryota</taxon>
        <taxon>Fungi</taxon>
        <taxon>Dikarya</taxon>
        <taxon>Ascomycota</taxon>
        <taxon>Pezizomycotina</taxon>
        <taxon>Orbiliomycetes</taxon>
        <taxon>Orbiliales</taxon>
        <taxon>Orbiliaceae</taxon>
        <taxon>Orbilia</taxon>
    </lineage>
</organism>
<proteinExistence type="predicted"/>
<dbReference type="EMBL" id="JAVHNQ010000004">
    <property type="protein sequence ID" value="KAK6349713.1"/>
    <property type="molecule type" value="Genomic_DNA"/>
</dbReference>
<reference evidence="1 2" key="1">
    <citation type="submission" date="2019-10" db="EMBL/GenBank/DDBJ databases">
        <authorList>
            <person name="Palmer J.M."/>
        </authorList>
    </citation>
    <scope>NUCLEOTIDE SEQUENCE [LARGE SCALE GENOMIC DNA]</scope>
    <source>
        <strain evidence="1 2">TWF696</strain>
    </source>
</reference>